<feature type="domain" description="Antitoxin SocA-like Panacea" evidence="1">
    <location>
        <begin position="30"/>
        <end position="128"/>
    </location>
</feature>
<proteinExistence type="predicted"/>
<reference evidence="3" key="1">
    <citation type="journal article" date="2019" name="Int. J. Syst. Evol. Microbiol.">
        <title>The Global Catalogue of Microorganisms (GCM) 10K type strain sequencing project: providing services to taxonomists for standard genome sequencing and annotation.</title>
        <authorList>
            <consortium name="The Broad Institute Genomics Platform"/>
            <consortium name="The Broad Institute Genome Sequencing Center for Infectious Disease"/>
            <person name="Wu L."/>
            <person name="Ma J."/>
        </authorList>
    </citation>
    <scope>NUCLEOTIDE SEQUENCE [LARGE SCALE GENOMIC DNA]</scope>
    <source>
        <strain evidence="3">CGMCC 1.12286</strain>
    </source>
</reference>
<dbReference type="Proteomes" id="UP001597079">
    <property type="component" value="Unassembled WGS sequence"/>
</dbReference>
<name>A0ABW4JGU9_9BACL</name>
<dbReference type="RefSeq" id="WP_377942815.1">
    <property type="nucleotide sequence ID" value="NZ_JBHUCX010000024.1"/>
</dbReference>
<evidence type="ECO:0000313" key="2">
    <source>
        <dbReference type="EMBL" id="MFD1674943.1"/>
    </source>
</evidence>
<dbReference type="EMBL" id="JBHUCX010000024">
    <property type="protein sequence ID" value="MFD1674943.1"/>
    <property type="molecule type" value="Genomic_DNA"/>
</dbReference>
<dbReference type="Pfam" id="PF13274">
    <property type="entry name" value="SocA_Panacea"/>
    <property type="match status" value="1"/>
</dbReference>
<protein>
    <submittedName>
        <fullName evidence="2">Panacea domain-containing protein</fullName>
    </submittedName>
</protein>
<gene>
    <name evidence="2" type="ORF">ACFSB2_09570</name>
</gene>
<sequence>MGNVVTPSIVANNILSRSFEQKKPVTQMKLQKLLYFIYREFYKKTDKRLFNERFEAWKYGPVLPSIYHEFKQFGADPITAYSKDSKGDSFLLVESPQIKQVIDEVWTQYRSYSGIELSQITHRIGTPWYKAWQTYNDFLMDEDILADYEW</sequence>
<accession>A0ABW4JGU9</accession>
<evidence type="ECO:0000259" key="1">
    <source>
        <dbReference type="Pfam" id="PF13274"/>
    </source>
</evidence>
<dbReference type="InterPro" id="IPR025272">
    <property type="entry name" value="SocA_Panacea"/>
</dbReference>
<comment type="caution">
    <text evidence="2">The sequence shown here is derived from an EMBL/GenBank/DDBJ whole genome shotgun (WGS) entry which is preliminary data.</text>
</comment>
<keyword evidence="3" id="KW-1185">Reference proteome</keyword>
<evidence type="ECO:0000313" key="3">
    <source>
        <dbReference type="Proteomes" id="UP001597079"/>
    </source>
</evidence>
<organism evidence="2 3">
    <name type="scientific">Alicyclobacillus fodiniaquatilis</name>
    <dbReference type="NCBI Taxonomy" id="1661150"/>
    <lineage>
        <taxon>Bacteria</taxon>
        <taxon>Bacillati</taxon>
        <taxon>Bacillota</taxon>
        <taxon>Bacilli</taxon>
        <taxon>Bacillales</taxon>
        <taxon>Alicyclobacillaceae</taxon>
        <taxon>Alicyclobacillus</taxon>
    </lineage>
</organism>